<dbReference type="Gramene" id="mRNA:HanXRQr2_Chr03g0109171">
    <property type="protein sequence ID" value="CDS:HanXRQr2_Chr03g0109171.1"/>
    <property type="gene ID" value="HanXRQr2_Chr03g0109171"/>
</dbReference>
<evidence type="ECO:0000313" key="1">
    <source>
        <dbReference type="EMBL" id="KAF5814272.1"/>
    </source>
</evidence>
<keyword evidence="2" id="KW-1185">Reference proteome</keyword>
<gene>
    <name evidence="1" type="ORF">HanXRQr2_Chr03g0109171</name>
</gene>
<protein>
    <submittedName>
        <fullName evidence="1">Uncharacterized protein</fullName>
    </submittedName>
</protein>
<reference evidence="1" key="2">
    <citation type="submission" date="2020-06" db="EMBL/GenBank/DDBJ databases">
        <title>Helianthus annuus Genome sequencing and assembly Release 2.</title>
        <authorList>
            <person name="Gouzy J."/>
            <person name="Langlade N."/>
            <person name="Munos S."/>
        </authorList>
    </citation>
    <scope>NUCLEOTIDE SEQUENCE</scope>
    <source>
        <tissue evidence="1">Leaves</tissue>
    </source>
</reference>
<reference evidence="1" key="1">
    <citation type="journal article" date="2017" name="Nature">
        <title>The sunflower genome provides insights into oil metabolism, flowering and Asterid evolution.</title>
        <authorList>
            <person name="Badouin H."/>
            <person name="Gouzy J."/>
            <person name="Grassa C.J."/>
            <person name="Murat F."/>
            <person name="Staton S.E."/>
            <person name="Cottret L."/>
            <person name="Lelandais-Briere C."/>
            <person name="Owens G.L."/>
            <person name="Carrere S."/>
            <person name="Mayjonade B."/>
            <person name="Legrand L."/>
            <person name="Gill N."/>
            <person name="Kane N.C."/>
            <person name="Bowers J.E."/>
            <person name="Hubner S."/>
            <person name="Bellec A."/>
            <person name="Berard A."/>
            <person name="Berges H."/>
            <person name="Blanchet N."/>
            <person name="Boniface M.C."/>
            <person name="Brunel D."/>
            <person name="Catrice O."/>
            <person name="Chaidir N."/>
            <person name="Claudel C."/>
            <person name="Donnadieu C."/>
            <person name="Faraut T."/>
            <person name="Fievet G."/>
            <person name="Helmstetter N."/>
            <person name="King M."/>
            <person name="Knapp S.J."/>
            <person name="Lai Z."/>
            <person name="Le Paslier M.C."/>
            <person name="Lippi Y."/>
            <person name="Lorenzon L."/>
            <person name="Mandel J.R."/>
            <person name="Marage G."/>
            <person name="Marchand G."/>
            <person name="Marquand E."/>
            <person name="Bret-Mestries E."/>
            <person name="Morien E."/>
            <person name="Nambeesan S."/>
            <person name="Nguyen T."/>
            <person name="Pegot-Espagnet P."/>
            <person name="Pouilly N."/>
            <person name="Raftis F."/>
            <person name="Sallet E."/>
            <person name="Schiex T."/>
            <person name="Thomas J."/>
            <person name="Vandecasteele C."/>
            <person name="Vares D."/>
            <person name="Vear F."/>
            <person name="Vautrin S."/>
            <person name="Crespi M."/>
            <person name="Mangin B."/>
            <person name="Burke J.M."/>
            <person name="Salse J."/>
            <person name="Munos S."/>
            <person name="Vincourt P."/>
            <person name="Rieseberg L.H."/>
            <person name="Langlade N.B."/>
        </authorList>
    </citation>
    <scope>NUCLEOTIDE SEQUENCE</scope>
    <source>
        <tissue evidence="1">Leaves</tissue>
    </source>
</reference>
<dbReference type="EMBL" id="MNCJ02000318">
    <property type="protein sequence ID" value="KAF5814272.1"/>
    <property type="molecule type" value="Genomic_DNA"/>
</dbReference>
<organism evidence="1 2">
    <name type="scientific">Helianthus annuus</name>
    <name type="common">Common sunflower</name>
    <dbReference type="NCBI Taxonomy" id="4232"/>
    <lineage>
        <taxon>Eukaryota</taxon>
        <taxon>Viridiplantae</taxon>
        <taxon>Streptophyta</taxon>
        <taxon>Embryophyta</taxon>
        <taxon>Tracheophyta</taxon>
        <taxon>Spermatophyta</taxon>
        <taxon>Magnoliopsida</taxon>
        <taxon>eudicotyledons</taxon>
        <taxon>Gunneridae</taxon>
        <taxon>Pentapetalae</taxon>
        <taxon>asterids</taxon>
        <taxon>campanulids</taxon>
        <taxon>Asterales</taxon>
        <taxon>Asteraceae</taxon>
        <taxon>Asteroideae</taxon>
        <taxon>Heliantheae alliance</taxon>
        <taxon>Heliantheae</taxon>
        <taxon>Helianthus</taxon>
    </lineage>
</organism>
<comment type="caution">
    <text evidence="1">The sequence shown here is derived from an EMBL/GenBank/DDBJ whole genome shotgun (WGS) entry which is preliminary data.</text>
</comment>
<evidence type="ECO:0000313" key="2">
    <source>
        <dbReference type="Proteomes" id="UP000215914"/>
    </source>
</evidence>
<proteinExistence type="predicted"/>
<sequence length="52" mass="4829">MGEGTGGADTGADEVAMVVAEGGSGGGRALDGGAAVGSGRGLGNICFSRLFL</sequence>
<dbReference type="AlphaFoldDB" id="A0A9K3JGM7"/>
<accession>A0A9K3JGM7</accession>
<name>A0A9K3JGM7_HELAN</name>
<dbReference type="Proteomes" id="UP000215914">
    <property type="component" value="Unassembled WGS sequence"/>
</dbReference>